<dbReference type="PROSITE" id="PS50297">
    <property type="entry name" value="ANK_REP_REGION"/>
    <property type="match status" value="5"/>
</dbReference>
<keyword evidence="1" id="KW-0677">Repeat</keyword>
<dbReference type="SMART" id="SM00248">
    <property type="entry name" value="ANK"/>
    <property type="match status" value="6"/>
</dbReference>
<sequence length="581" mass="62992">MALQVPRDPSHQLSTLRPLAASLYDSTCRSSALSQAQNELGLLVALLSATEAYSSLLCTDYSRPALTTTLQHCHSGLVDLQRLQRSPRERGLENLISNICARFSSLIFELSVMNADMTISSQHNVDRLVRGFIDDIHAGERDASVVSSLLSGSSATEKDNAWEQLQRDLHELGISPDLSSQDRTFIISTLQKAVDREDLLKNTRQQSMASNGPTTSIRQHHAQSTNASHASSTAPVPPGDPDHSDKEAIWAANLPIPVATELQGPADWAKQAMPVDNLPIPVRSEIPFTSDDSDKQALRPDTYPIPVATETSSETRSNSSSAASNAPSVQMSRGKKPSIVSRMKFKLTSNKDEFISLIQMGGMYSVKIALDKGADPNTFNVQGHTALMVAVSFGHESVVELLLEYGALPDKVSNRGDTALGAAALRGYEGIVYKLLARGASVDAARKVGKTALSQAAETGQEKIAREFLNRGADVNAVCHTGDTALSQAAHSGHISLVRLLLDCGAQVDHAAYPRKTPLYKAVEQNRLEVAKLLMERGADPTREESVRGRSPLSLAFTYGRGEILTLFKQYGHDTTSYQFY</sequence>
<reference evidence="5" key="2">
    <citation type="journal article" date="2023" name="IMA Fungus">
        <title>Comparative genomic study of the Penicillium genus elucidates a diverse pangenome and 15 lateral gene transfer events.</title>
        <authorList>
            <person name="Petersen C."/>
            <person name="Sorensen T."/>
            <person name="Nielsen M.R."/>
            <person name="Sondergaard T.E."/>
            <person name="Sorensen J.L."/>
            <person name="Fitzpatrick D.A."/>
            <person name="Frisvad J.C."/>
            <person name="Nielsen K.L."/>
        </authorList>
    </citation>
    <scope>NUCLEOTIDE SEQUENCE</scope>
    <source>
        <strain evidence="5">IBT 21917</strain>
    </source>
</reference>
<keyword evidence="6" id="KW-1185">Reference proteome</keyword>
<evidence type="ECO:0000256" key="1">
    <source>
        <dbReference type="ARBA" id="ARBA00022737"/>
    </source>
</evidence>
<dbReference type="PANTHER" id="PTHR24166:SF48">
    <property type="entry name" value="PROTEIN VAPYRIN"/>
    <property type="match status" value="1"/>
</dbReference>
<feature type="region of interest" description="Disordered" evidence="4">
    <location>
        <begin position="204"/>
        <end position="246"/>
    </location>
</feature>
<organism evidence="5 6">
    <name type="scientific">Penicillium capsulatum</name>
    <dbReference type="NCBI Taxonomy" id="69766"/>
    <lineage>
        <taxon>Eukaryota</taxon>
        <taxon>Fungi</taxon>
        <taxon>Dikarya</taxon>
        <taxon>Ascomycota</taxon>
        <taxon>Pezizomycotina</taxon>
        <taxon>Eurotiomycetes</taxon>
        <taxon>Eurotiomycetidae</taxon>
        <taxon>Eurotiales</taxon>
        <taxon>Aspergillaceae</taxon>
        <taxon>Penicillium</taxon>
    </lineage>
</organism>
<feature type="repeat" description="ANK" evidence="3">
    <location>
        <begin position="448"/>
        <end position="480"/>
    </location>
</feature>
<accession>A0A9W9LWB9</accession>
<dbReference type="SUPFAM" id="SSF48403">
    <property type="entry name" value="Ankyrin repeat"/>
    <property type="match status" value="1"/>
</dbReference>
<feature type="repeat" description="ANK" evidence="3">
    <location>
        <begin position="514"/>
        <end position="546"/>
    </location>
</feature>
<feature type="repeat" description="ANK" evidence="3">
    <location>
        <begin position="415"/>
        <end position="447"/>
    </location>
</feature>
<protein>
    <recommendedName>
        <fullName evidence="7">Ankyrin repeat protein</fullName>
    </recommendedName>
</protein>
<dbReference type="PANTHER" id="PTHR24166">
    <property type="entry name" value="ROLLING PEBBLES, ISOFORM B"/>
    <property type="match status" value="1"/>
</dbReference>
<dbReference type="InterPro" id="IPR002110">
    <property type="entry name" value="Ankyrin_rpt"/>
</dbReference>
<keyword evidence="2 3" id="KW-0040">ANK repeat</keyword>
<feature type="repeat" description="ANK" evidence="3">
    <location>
        <begin position="382"/>
        <end position="414"/>
    </location>
</feature>
<dbReference type="Proteomes" id="UP001146351">
    <property type="component" value="Unassembled WGS sequence"/>
</dbReference>
<feature type="compositionally biased region" description="Low complexity" evidence="4">
    <location>
        <begin position="308"/>
        <end position="328"/>
    </location>
</feature>
<evidence type="ECO:0000256" key="2">
    <source>
        <dbReference type="ARBA" id="ARBA00023043"/>
    </source>
</evidence>
<dbReference type="Gene3D" id="1.25.40.20">
    <property type="entry name" value="Ankyrin repeat-containing domain"/>
    <property type="match status" value="2"/>
</dbReference>
<feature type="compositionally biased region" description="Polar residues" evidence="4">
    <location>
        <begin position="204"/>
        <end position="234"/>
    </location>
</feature>
<evidence type="ECO:0000256" key="3">
    <source>
        <dbReference type="PROSITE-ProRule" id="PRU00023"/>
    </source>
</evidence>
<evidence type="ECO:0000256" key="4">
    <source>
        <dbReference type="SAM" id="MobiDB-lite"/>
    </source>
</evidence>
<evidence type="ECO:0000313" key="6">
    <source>
        <dbReference type="Proteomes" id="UP001146351"/>
    </source>
</evidence>
<evidence type="ECO:0000313" key="5">
    <source>
        <dbReference type="EMBL" id="KAJ5179137.1"/>
    </source>
</evidence>
<reference evidence="5" key="1">
    <citation type="submission" date="2022-11" db="EMBL/GenBank/DDBJ databases">
        <authorList>
            <person name="Petersen C."/>
        </authorList>
    </citation>
    <scope>NUCLEOTIDE SEQUENCE</scope>
    <source>
        <strain evidence="5">IBT 21917</strain>
    </source>
</reference>
<dbReference type="EMBL" id="JAPQKO010000002">
    <property type="protein sequence ID" value="KAJ5179137.1"/>
    <property type="molecule type" value="Genomic_DNA"/>
</dbReference>
<dbReference type="InterPro" id="IPR050889">
    <property type="entry name" value="Dendritic_Spine_Reg/Scaffold"/>
</dbReference>
<dbReference type="OrthoDB" id="20872at2759"/>
<gene>
    <name evidence="5" type="ORF">N7492_002347</name>
</gene>
<dbReference type="InterPro" id="IPR036770">
    <property type="entry name" value="Ankyrin_rpt-contain_sf"/>
</dbReference>
<name>A0A9W9LWB9_9EURO</name>
<dbReference type="PROSITE" id="PS50088">
    <property type="entry name" value="ANK_REPEAT"/>
    <property type="match status" value="5"/>
</dbReference>
<comment type="caution">
    <text evidence="5">The sequence shown here is derived from an EMBL/GenBank/DDBJ whole genome shotgun (WGS) entry which is preliminary data.</text>
</comment>
<proteinExistence type="predicted"/>
<feature type="region of interest" description="Disordered" evidence="4">
    <location>
        <begin position="307"/>
        <end position="336"/>
    </location>
</feature>
<feature type="repeat" description="ANK" evidence="3">
    <location>
        <begin position="481"/>
        <end position="513"/>
    </location>
</feature>
<evidence type="ECO:0008006" key="7">
    <source>
        <dbReference type="Google" id="ProtNLM"/>
    </source>
</evidence>
<dbReference type="AlphaFoldDB" id="A0A9W9LWB9"/>
<dbReference type="Pfam" id="PF12796">
    <property type="entry name" value="Ank_2"/>
    <property type="match status" value="2"/>
</dbReference>